<dbReference type="Proteomes" id="UP000663829">
    <property type="component" value="Unassembled WGS sequence"/>
</dbReference>
<protein>
    <recommendedName>
        <fullName evidence="4">Lectin</fullName>
    </recommendedName>
</protein>
<gene>
    <name evidence="1" type="ORF">GPM918_LOCUS36812</name>
    <name evidence="2" type="ORF">SRO942_LOCUS37561</name>
</gene>
<comment type="caution">
    <text evidence="1">The sequence shown here is derived from an EMBL/GenBank/DDBJ whole genome shotgun (WGS) entry which is preliminary data.</text>
</comment>
<evidence type="ECO:0000313" key="2">
    <source>
        <dbReference type="EMBL" id="CAF4365425.1"/>
    </source>
</evidence>
<dbReference type="Proteomes" id="UP000681722">
    <property type="component" value="Unassembled WGS sequence"/>
</dbReference>
<evidence type="ECO:0008006" key="4">
    <source>
        <dbReference type="Google" id="ProtNLM"/>
    </source>
</evidence>
<dbReference type="EMBL" id="CAJNOQ010022654">
    <property type="protein sequence ID" value="CAF1504058.1"/>
    <property type="molecule type" value="Genomic_DNA"/>
</dbReference>
<name>A0A815TED3_9BILA</name>
<evidence type="ECO:0000313" key="1">
    <source>
        <dbReference type="EMBL" id="CAF1504058.1"/>
    </source>
</evidence>
<sequence>MQELHVNGTPTNCILNQGDVISLDCLGDQRTEFRWLDGFTVNGDVSLLRDPSSTGTKWRVWSHPGSCSISLESLGHIPGKKWLHGNAQDGTVRLEATSANHPDTKWSVVLTDGRYSFFSQSSVAGDKRWLDGVTISGKVVLQPAIQGYSGTQWNVVFR</sequence>
<proteinExistence type="predicted"/>
<organism evidence="1 3">
    <name type="scientific">Didymodactylos carnosus</name>
    <dbReference type="NCBI Taxonomy" id="1234261"/>
    <lineage>
        <taxon>Eukaryota</taxon>
        <taxon>Metazoa</taxon>
        <taxon>Spiralia</taxon>
        <taxon>Gnathifera</taxon>
        <taxon>Rotifera</taxon>
        <taxon>Eurotatoria</taxon>
        <taxon>Bdelloidea</taxon>
        <taxon>Philodinida</taxon>
        <taxon>Philodinidae</taxon>
        <taxon>Didymodactylos</taxon>
    </lineage>
</organism>
<evidence type="ECO:0000313" key="3">
    <source>
        <dbReference type="Proteomes" id="UP000663829"/>
    </source>
</evidence>
<accession>A0A815TED3</accession>
<dbReference type="EMBL" id="CAJOBC010088177">
    <property type="protein sequence ID" value="CAF4365425.1"/>
    <property type="molecule type" value="Genomic_DNA"/>
</dbReference>
<reference evidence="1" key="1">
    <citation type="submission" date="2021-02" db="EMBL/GenBank/DDBJ databases">
        <authorList>
            <person name="Nowell W R."/>
        </authorList>
    </citation>
    <scope>NUCLEOTIDE SEQUENCE</scope>
</reference>
<dbReference type="AlphaFoldDB" id="A0A815TED3"/>
<keyword evidence="3" id="KW-1185">Reference proteome</keyword>